<comment type="caution">
    <text evidence="1">The sequence shown here is derived from an EMBL/GenBank/DDBJ whole genome shotgun (WGS) entry which is preliminary data.</text>
</comment>
<name>V2WPG3_MONRO</name>
<gene>
    <name evidence="1" type="ORF">Moror_4897</name>
</gene>
<dbReference type="OrthoDB" id="3071225at2759"/>
<keyword evidence="2" id="KW-1185">Reference proteome</keyword>
<sequence length="344" mass="38800">MNESYDFIPDSPLSTSSTLILDDDHIRSIFLAEKQLVDHQWPIDESELPPSVMACLSDILDQPDIYDAVFGSQSDLNPSAQPFVPKCQIAQAQEPLVPLWEAVFSAACTHHRPTMPILSDYATELVAVGLWDPHGLIKLAKRFCSQASSPALDANRDALAPFAKEIYIRFQNTLGKETANYFLANLRDTAVEIFRSSWCTPVSPKAISYDNVPSADYLASATYITRFIGDMYAHDLYPKTQICICISILMHEMYSVEHLEVLRVLLTHAGAAFWCVVDDEQLLPIEAMIRRFLEHFAGKVIAMKQRKQLSVMGRTCTDSRELDGKIRAILDMLSRWLGRDDRQL</sequence>
<dbReference type="Proteomes" id="UP000017559">
    <property type="component" value="Unassembled WGS sequence"/>
</dbReference>
<dbReference type="HOGENOM" id="CLU_806733_0_0_1"/>
<organism evidence="1 2">
    <name type="scientific">Moniliophthora roreri (strain MCA 2997)</name>
    <name type="common">Cocoa frosty pod rot fungus</name>
    <name type="synonym">Crinipellis roreri</name>
    <dbReference type="NCBI Taxonomy" id="1381753"/>
    <lineage>
        <taxon>Eukaryota</taxon>
        <taxon>Fungi</taxon>
        <taxon>Dikarya</taxon>
        <taxon>Basidiomycota</taxon>
        <taxon>Agaricomycotina</taxon>
        <taxon>Agaricomycetes</taxon>
        <taxon>Agaricomycetidae</taxon>
        <taxon>Agaricales</taxon>
        <taxon>Marasmiineae</taxon>
        <taxon>Marasmiaceae</taxon>
        <taxon>Moniliophthora</taxon>
    </lineage>
</organism>
<reference evidence="1 2" key="1">
    <citation type="journal article" date="2014" name="BMC Genomics">
        <title>Genome and secretome analysis of the hemibiotrophic fungal pathogen, Moniliophthora roreri, which causes frosty pod rot disease of cacao: mechanisms of the biotrophic and necrotrophic phases.</title>
        <authorList>
            <person name="Meinhardt L.W."/>
            <person name="Costa G.G.L."/>
            <person name="Thomazella D.P.T."/>
            <person name="Teixeira P.J.P.L."/>
            <person name="Carazzolle M.F."/>
            <person name="Schuster S.C."/>
            <person name="Carlson J.E."/>
            <person name="Guiltinan M.J."/>
            <person name="Mieczkowski P."/>
            <person name="Farmer A."/>
            <person name="Ramaraj T."/>
            <person name="Crozier J."/>
            <person name="Davis R.E."/>
            <person name="Shao J."/>
            <person name="Melnick R.L."/>
            <person name="Pereira G.A.G."/>
            <person name="Bailey B.A."/>
        </authorList>
    </citation>
    <scope>NUCLEOTIDE SEQUENCE [LARGE SCALE GENOMIC DNA]</scope>
    <source>
        <strain evidence="1 2">MCA 2997</strain>
    </source>
</reference>
<dbReference type="AlphaFoldDB" id="V2WPG3"/>
<accession>V2WPG3</accession>
<proteinExistence type="predicted"/>
<protein>
    <submittedName>
        <fullName evidence="1">Uncharacterized protein</fullName>
    </submittedName>
</protein>
<evidence type="ECO:0000313" key="1">
    <source>
        <dbReference type="EMBL" id="ESK83472.1"/>
    </source>
</evidence>
<dbReference type="KEGG" id="mrr:Moror_4897"/>
<evidence type="ECO:0000313" key="2">
    <source>
        <dbReference type="Proteomes" id="UP000017559"/>
    </source>
</evidence>
<dbReference type="EMBL" id="AWSO01001531">
    <property type="protein sequence ID" value="ESK83472.1"/>
    <property type="molecule type" value="Genomic_DNA"/>
</dbReference>